<dbReference type="OrthoDB" id="251619at2157"/>
<gene>
    <name evidence="2" type="ORF">GRX01_16530</name>
</gene>
<evidence type="ECO:0000313" key="3">
    <source>
        <dbReference type="Proteomes" id="UP000437065"/>
    </source>
</evidence>
<comment type="caution">
    <text evidence="2">The sequence shown here is derived from an EMBL/GenBank/DDBJ whole genome shotgun (WGS) entry which is preliminary data.</text>
</comment>
<protein>
    <submittedName>
        <fullName evidence="2">Uncharacterized protein</fullName>
    </submittedName>
</protein>
<dbReference type="AlphaFoldDB" id="A0A6B0T2U7"/>
<evidence type="ECO:0000313" key="2">
    <source>
        <dbReference type="EMBL" id="MXR42942.1"/>
    </source>
</evidence>
<dbReference type="RefSeq" id="WP_159670210.1">
    <property type="nucleotide sequence ID" value="NZ_WUUS01000011.1"/>
</dbReference>
<dbReference type="EMBL" id="WUUS01000011">
    <property type="protein sequence ID" value="MXR42942.1"/>
    <property type="molecule type" value="Genomic_DNA"/>
</dbReference>
<proteinExistence type="predicted"/>
<dbReference type="Proteomes" id="UP000437065">
    <property type="component" value="Unassembled WGS sequence"/>
</dbReference>
<feature type="region of interest" description="Disordered" evidence="1">
    <location>
        <begin position="133"/>
        <end position="156"/>
    </location>
</feature>
<organism evidence="2 3">
    <name type="scientific">Halobaculum saliterrae</name>
    <dbReference type="NCBI Taxonomy" id="2073113"/>
    <lineage>
        <taxon>Archaea</taxon>
        <taxon>Methanobacteriati</taxon>
        <taxon>Methanobacteriota</taxon>
        <taxon>Stenosarchaea group</taxon>
        <taxon>Halobacteria</taxon>
        <taxon>Halobacteriales</taxon>
        <taxon>Haloferacaceae</taxon>
        <taxon>Halobaculum</taxon>
    </lineage>
</organism>
<sequence length="212" mass="23167">MHRRDALRVAGGLASAGLGSLAGCVVGRRPPPTLSDSFEDGMDAWTTGAAIGPEVSLDEFERSISPSTERANSGARSVEVFTEGDYDDGIAWLTRTIDTTDLDADVLRVSVHAWSESESFNVLRNLAVRIGPEPPTTEEDFPPPETVTTPETPTAVGGLRQPLHRVEGWDEYRFEWRPSEVPDELHLSIGVAVVWEADATHYLDDVLVEVVR</sequence>
<accession>A0A6B0T2U7</accession>
<reference evidence="2 3" key="1">
    <citation type="submission" date="2019-12" db="EMBL/GenBank/DDBJ databases">
        <title>Isolation and characterization of three novel carbon monoxide-oxidizing members of Halobacteria from salione crusts and soils.</title>
        <authorList>
            <person name="Myers M.R."/>
            <person name="King G.M."/>
        </authorList>
    </citation>
    <scope>NUCLEOTIDE SEQUENCE [LARGE SCALE GENOMIC DNA]</scope>
    <source>
        <strain evidence="2 3">WSA2</strain>
    </source>
</reference>
<keyword evidence="3" id="KW-1185">Reference proteome</keyword>
<name>A0A6B0T2U7_9EURY</name>
<evidence type="ECO:0000256" key="1">
    <source>
        <dbReference type="SAM" id="MobiDB-lite"/>
    </source>
</evidence>
<dbReference type="PROSITE" id="PS51257">
    <property type="entry name" value="PROKAR_LIPOPROTEIN"/>
    <property type="match status" value="1"/>
</dbReference>